<name>F8L305_SIMNZ</name>
<reference evidence="2 3" key="2">
    <citation type="journal article" date="2011" name="Mol. Biol. Evol.">
        <title>Unity in variety--the pan-genome of the Chlamydiae.</title>
        <authorList>
            <person name="Collingro A."/>
            <person name="Tischler P."/>
            <person name="Weinmaier T."/>
            <person name="Penz T."/>
            <person name="Heinz E."/>
            <person name="Brunham R.C."/>
            <person name="Read T.D."/>
            <person name="Bavoil P.M."/>
            <person name="Sachse K."/>
            <person name="Kahane S."/>
            <person name="Friedman M.G."/>
            <person name="Rattei T."/>
            <person name="Myers G.S."/>
            <person name="Horn M."/>
        </authorList>
    </citation>
    <scope>NUCLEOTIDE SEQUENCE [LARGE SCALE GENOMIC DNA]</scope>
    <source>
        <strain evidence="3">ATCC VR-1471 / Z</strain>
        <plasmid evidence="2 3">pSn</plasmid>
    </source>
</reference>
<dbReference type="InterPro" id="IPR025714">
    <property type="entry name" value="Methyltranfer_dom"/>
</dbReference>
<dbReference type="GO" id="GO:0010420">
    <property type="term" value="F:polyprenyldihydroxybenzoate methyltransferase activity"/>
    <property type="evidence" value="ECO:0007669"/>
    <property type="project" value="TreeGrafter"/>
</dbReference>
<dbReference type="SUPFAM" id="SSF53335">
    <property type="entry name" value="S-adenosyl-L-methionine-dependent methyltransferases"/>
    <property type="match status" value="1"/>
</dbReference>
<dbReference type="PANTHER" id="PTHR43464:SF23">
    <property type="entry name" value="JUVENILE HORMONE ACID O-METHYLTRANSFERASE"/>
    <property type="match status" value="1"/>
</dbReference>
<dbReference type="EMBL" id="FR872581">
    <property type="protein sequence ID" value="CCB87851.1"/>
    <property type="molecule type" value="Genomic_DNA"/>
</dbReference>
<evidence type="ECO:0000313" key="2">
    <source>
        <dbReference type="EMBL" id="CCB87851.1"/>
    </source>
</evidence>
<keyword evidence="2" id="KW-0808">Transferase</keyword>
<keyword evidence="2" id="KW-0614">Plasmid</keyword>
<reference key="1">
    <citation type="journal article" date="2011" name="Mol. Biol. Evol.">
        <title>Unity in variety -- the pan-genome of the Chlamydiae.</title>
        <authorList>
            <person name="Collingro A."/>
            <person name="Tischler P."/>
            <person name="Weinmaier T."/>
            <person name="Penz T."/>
            <person name="Heinz E."/>
            <person name="Brunham R.C."/>
            <person name="Read T.D."/>
            <person name="Bavoil P.M."/>
            <person name="Sachse K."/>
            <person name="Kahane S."/>
            <person name="Friedman M.G."/>
            <person name="Rattei T."/>
            <person name="Myers G.S.A."/>
            <person name="Horn M."/>
        </authorList>
    </citation>
    <scope>NUCLEOTIDE SEQUENCE</scope>
    <source>
        <strain>Z</strain>
    </source>
</reference>
<organism evidence="2 3">
    <name type="scientific">Simkania negevensis (strain ATCC VR-1471 / DSM 27360 / Z)</name>
    <dbReference type="NCBI Taxonomy" id="331113"/>
    <lineage>
        <taxon>Bacteria</taxon>
        <taxon>Pseudomonadati</taxon>
        <taxon>Chlamydiota</taxon>
        <taxon>Chlamydiia</taxon>
        <taxon>Parachlamydiales</taxon>
        <taxon>Simkaniaceae</taxon>
        <taxon>Simkania</taxon>
    </lineage>
</organism>
<keyword evidence="2" id="KW-0489">Methyltransferase</keyword>
<keyword evidence="3" id="KW-1185">Reference proteome</keyword>
<dbReference type="Proteomes" id="UP000000496">
    <property type="component" value="Plasmid pSn"/>
</dbReference>
<evidence type="ECO:0000313" key="3">
    <source>
        <dbReference type="Proteomes" id="UP000000496"/>
    </source>
</evidence>
<dbReference type="InterPro" id="IPR029063">
    <property type="entry name" value="SAM-dependent_MTases_sf"/>
</dbReference>
<dbReference type="KEGG" id="sng:SNE_B24920"/>
<dbReference type="Pfam" id="PF13847">
    <property type="entry name" value="Methyltransf_31"/>
    <property type="match status" value="1"/>
</dbReference>
<dbReference type="GO" id="GO:0032259">
    <property type="term" value="P:methylation"/>
    <property type="evidence" value="ECO:0007669"/>
    <property type="project" value="UniProtKB-KW"/>
</dbReference>
<dbReference type="Gene3D" id="3.40.50.150">
    <property type="entry name" value="Vaccinia Virus protein VP39"/>
    <property type="match status" value="1"/>
</dbReference>
<sequence>MKSFEKLVLCSMLFSSLFGENCEINSKEEGWNRRSLVTLYIHNSELQTQWAWEALSRYKLIGNERILDFGSGDGKITALISYIVPNGSVLGVDLSSEMIHVAQKLFPCELYPNLMFQESLDLDFLKFKTDQKFDVIVSFCVFHLIPNPIVVLQNLKTHLLPNGKLIITLPTGISKKFSRIVSEEMEIRGWQFPSSHSSERRMNSEASIRRTLEEADYKVDFCKVIKKCQIFGSRKEMVDWLEGTLTANWNIPYGYQREFFETLTEKFLERYPEFEDEEGFVSFPSTKADIIATAL</sequence>
<dbReference type="CDD" id="cd02440">
    <property type="entry name" value="AdoMet_MTases"/>
    <property type="match status" value="1"/>
</dbReference>
<dbReference type="OrthoDB" id="7365827at2"/>
<evidence type="ECO:0000259" key="1">
    <source>
        <dbReference type="Pfam" id="PF13847"/>
    </source>
</evidence>
<proteinExistence type="predicted"/>
<accession>F8L305</accession>
<geneLocation type="plasmid" evidence="2 3">
    <name>pSn</name>
</geneLocation>
<dbReference type="AlphaFoldDB" id="F8L305"/>
<dbReference type="eggNOG" id="COG4106">
    <property type="taxonomic scope" value="Bacteria"/>
</dbReference>
<feature type="domain" description="Methyltransferase" evidence="1">
    <location>
        <begin position="63"/>
        <end position="187"/>
    </location>
</feature>
<dbReference type="HOGENOM" id="CLU_037990_5_0_0"/>
<dbReference type="RefSeq" id="WP_013935085.1">
    <property type="nucleotide sequence ID" value="NC_015710.1"/>
</dbReference>
<dbReference type="PANTHER" id="PTHR43464">
    <property type="entry name" value="METHYLTRANSFERASE"/>
    <property type="match status" value="1"/>
</dbReference>
<protein>
    <submittedName>
        <fullName evidence="2">Methyltransferase type 11</fullName>
    </submittedName>
</protein>
<gene>
    <name evidence="2" type="ordered locus">SNE_B24920</name>
</gene>